<dbReference type="OrthoDB" id="572496at2"/>
<proteinExistence type="predicted"/>
<dbReference type="InterPro" id="IPR016181">
    <property type="entry name" value="Acyl_CoA_acyltransferase"/>
</dbReference>
<evidence type="ECO:0000259" key="3">
    <source>
        <dbReference type="PROSITE" id="PS51186"/>
    </source>
</evidence>
<feature type="domain" description="N-acetyltransferase" evidence="3">
    <location>
        <begin position="2"/>
        <end position="149"/>
    </location>
</feature>
<evidence type="ECO:0000313" key="5">
    <source>
        <dbReference type="Proteomes" id="UP000233786"/>
    </source>
</evidence>
<reference evidence="4" key="1">
    <citation type="submission" date="2017-12" db="EMBL/GenBank/DDBJ databases">
        <title>Sequencing the genomes of 1000 Actinobacteria strains.</title>
        <authorList>
            <person name="Klenk H.-P."/>
        </authorList>
    </citation>
    <scope>NUCLEOTIDE SEQUENCE [LARGE SCALE GENOMIC DNA]</scope>
    <source>
        <strain evidence="4">DSM 44228</strain>
    </source>
</reference>
<keyword evidence="5" id="KW-1185">Reference proteome</keyword>
<dbReference type="AlphaFoldDB" id="A0A2N3Y812"/>
<dbReference type="Proteomes" id="UP000233786">
    <property type="component" value="Unassembled WGS sequence"/>
</dbReference>
<keyword evidence="1" id="KW-0808">Transferase</keyword>
<dbReference type="EMBL" id="PJNB01000001">
    <property type="protein sequence ID" value="PKW19038.1"/>
    <property type="molecule type" value="Genomic_DNA"/>
</dbReference>
<keyword evidence="2" id="KW-0012">Acyltransferase</keyword>
<accession>A0A2N3Y812</accession>
<dbReference type="Gene3D" id="3.40.630.30">
    <property type="match status" value="1"/>
</dbReference>
<name>A0A2N3Y812_SACSN</name>
<evidence type="ECO:0000313" key="4">
    <source>
        <dbReference type="EMBL" id="PKW19038.1"/>
    </source>
</evidence>
<dbReference type="InterPro" id="IPR000182">
    <property type="entry name" value="GNAT_dom"/>
</dbReference>
<dbReference type="InterPro" id="IPR050832">
    <property type="entry name" value="Bact_Acetyltransf"/>
</dbReference>
<evidence type="ECO:0000256" key="2">
    <source>
        <dbReference type="ARBA" id="ARBA00023315"/>
    </source>
</evidence>
<dbReference type="SUPFAM" id="SSF55729">
    <property type="entry name" value="Acyl-CoA N-acyltransferases (Nat)"/>
    <property type="match status" value="1"/>
</dbReference>
<sequence>MVDLREARATDVAALEDLARRSYSLYAERMDRLPAPMTADYSAAVRTHQVWVAEDGDRILGMLVLVPEGEVMLLENIAVHPDAQGRGLGRDLLALADREAARQRMTEIRLYTNEMMTENLSYYPRHGYAETGRAEQDGYHRVFFRKPVAAP</sequence>
<dbReference type="GO" id="GO:0016747">
    <property type="term" value="F:acyltransferase activity, transferring groups other than amino-acyl groups"/>
    <property type="evidence" value="ECO:0007669"/>
    <property type="project" value="InterPro"/>
</dbReference>
<dbReference type="PANTHER" id="PTHR43877">
    <property type="entry name" value="AMINOALKYLPHOSPHONATE N-ACETYLTRANSFERASE-RELATED-RELATED"/>
    <property type="match status" value="1"/>
</dbReference>
<organism evidence="4 5">
    <name type="scientific">Saccharopolyspora spinosa</name>
    <dbReference type="NCBI Taxonomy" id="60894"/>
    <lineage>
        <taxon>Bacteria</taxon>
        <taxon>Bacillati</taxon>
        <taxon>Actinomycetota</taxon>
        <taxon>Actinomycetes</taxon>
        <taxon>Pseudonocardiales</taxon>
        <taxon>Pseudonocardiaceae</taxon>
        <taxon>Saccharopolyspora</taxon>
    </lineage>
</organism>
<dbReference type="STRING" id="994479.GCA_000194155_05190"/>
<dbReference type="Pfam" id="PF13508">
    <property type="entry name" value="Acetyltransf_7"/>
    <property type="match status" value="1"/>
</dbReference>
<gene>
    <name evidence="4" type="ORF">A8926_7180</name>
</gene>
<dbReference type="PROSITE" id="PS51186">
    <property type="entry name" value="GNAT"/>
    <property type="match status" value="1"/>
</dbReference>
<dbReference type="CDD" id="cd04301">
    <property type="entry name" value="NAT_SF"/>
    <property type="match status" value="1"/>
</dbReference>
<evidence type="ECO:0000256" key="1">
    <source>
        <dbReference type="ARBA" id="ARBA00022679"/>
    </source>
</evidence>
<protein>
    <submittedName>
        <fullName evidence="4">Acetyltransferase (GNAT) family protein</fullName>
    </submittedName>
</protein>
<comment type="caution">
    <text evidence="4">The sequence shown here is derived from an EMBL/GenBank/DDBJ whole genome shotgun (WGS) entry which is preliminary data.</text>
</comment>